<dbReference type="Proteomes" id="UP001595555">
    <property type="component" value="Unassembled WGS sequence"/>
</dbReference>
<evidence type="ECO:0000313" key="2">
    <source>
        <dbReference type="Proteomes" id="UP001595555"/>
    </source>
</evidence>
<dbReference type="SUPFAM" id="SSF102705">
    <property type="entry name" value="NIF3 (NGG1p interacting factor 3)-like"/>
    <property type="match status" value="1"/>
</dbReference>
<dbReference type="RefSeq" id="WP_378119984.1">
    <property type="nucleotide sequence ID" value="NZ_JBHRTF010000004.1"/>
</dbReference>
<dbReference type="InterPro" id="IPR015867">
    <property type="entry name" value="N-reg_PII/ATP_PRibTrfase_C"/>
</dbReference>
<accession>A0ABV7FIL2</accession>
<protein>
    <submittedName>
        <fullName evidence="1">NGG1p interacting factor NIF3</fullName>
    </submittedName>
</protein>
<dbReference type="PANTHER" id="PTHR41774">
    <property type="match status" value="1"/>
</dbReference>
<sequence>MYKLIFFVPATHLEIVKTAVFEAGAGRIGNYDQCCWQVLGQGQFRPLPGARPYLGKLGECETLAEYRVELVCASEYIRASIAALIAAHPYETPAYDVSLMVNLEEL</sequence>
<dbReference type="InterPro" id="IPR036069">
    <property type="entry name" value="DUF34/NIF3_sf"/>
</dbReference>
<organism evidence="1 2">
    <name type="scientific">Cellvibrio fontiphilus</name>
    <dbReference type="NCBI Taxonomy" id="1815559"/>
    <lineage>
        <taxon>Bacteria</taxon>
        <taxon>Pseudomonadati</taxon>
        <taxon>Pseudomonadota</taxon>
        <taxon>Gammaproteobacteria</taxon>
        <taxon>Cellvibrionales</taxon>
        <taxon>Cellvibrionaceae</taxon>
        <taxon>Cellvibrio</taxon>
    </lineage>
</organism>
<reference evidence="2" key="1">
    <citation type="journal article" date="2019" name="Int. J. Syst. Evol. Microbiol.">
        <title>The Global Catalogue of Microorganisms (GCM) 10K type strain sequencing project: providing services to taxonomists for standard genome sequencing and annotation.</title>
        <authorList>
            <consortium name="The Broad Institute Genomics Platform"/>
            <consortium name="The Broad Institute Genome Sequencing Center for Infectious Disease"/>
            <person name="Wu L."/>
            <person name="Ma J."/>
        </authorList>
    </citation>
    <scope>NUCLEOTIDE SEQUENCE [LARGE SCALE GENOMIC DNA]</scope>
    <source>
        <strain evidence="2">KCTC 52237</strain>
    </source>
</reference>
<dbReference type="Gene3D" id="3.30.70.120">
    <property type="match status" value="1"/>
</dbReference>
<dbReference type="EMBL" id="JBHRTF010000004">
    <property type="protein sequence ID" value="MFC3116593.1"/>
    <property type="molecule type" value="Genomic_DNA"/>
</dbReference>
<comment type="caution">
    <text evidence="1">The sequence shown here is derived from an EMBL/GenBank/DDBJ whole genome shotgun (WGS) entry which is preliminary data.</text>
</comment>
<evidence type="ECO:0000313" key="1">
    <source>
        <dbReference type="EMBL" id="MFC3116593.1"/>
    </source>
</evidence>
<name>A0ABV7FIL2_9GAMM</name>
<gene>
    <name evidence="1" type="ORF">ACFODX_13555</name>
</gene>
<dbReference type="PANTHER" id="PTHR41774:SF1">
    <property type="entry name" value="NGG1P INTERACTING FACTOR NIF3"/>
    <property type="match status" value="1"/>
</dbReference>
<keyword evidence="2" id="KW-1185">Reference proteome</keyword>
<proteinExistence type="predicted"/>